<proteinExistence type="predicted"/>
<dbReference type="PANTHER" id="PTHR28665:SF1">
    <property type="entry name" value="BEN DOMAIN-CONTAINING PROTEIN 3"/>
    <property type="match status" value="1"/>
</dbReference>
<reference evidence="2" key="1">
    <citation type="journal article" date="2019" name="bioRxiv">
        <title>The Genome of the Zebra Mussel, Dreissena polymorpha: A Resource for Invasive Species Research.</title>
        <authorList>
            <person name="McCartney M.A."/>
            <person name="Auch B."/>
            <person name="Kono T."/>
            <person name="Mallez S."/>
            <person name="Zhang Y."/>
            <person name="Obille A."/>
            <person name="Becker A."/>
            <person name="Abrahante J.E."/>
            <person name="Garbe J."/>
            <person name="Badalamenti J.P."/>
            <person name="Herman A."/>
            <person name="Mangelson H."/>
            <person name="Liachko I."/>
            <person name="Sullivan S."/>
            <person name="Sone E.D."/>
            <person name="Koren S."/>
            <person name="Silverstein K.A.T."/>
            <person name="Beckman K.B."/>
            <person name="Gohl D.M."/>
        </authorList>
    </citation>
    <scope>NUCLEOTIDE SEQUENCE</scope>
    <source>
        <strain evidence="2">Duluth1</strain>
        <tissue evidence="2">Whole animal</tissue>
    </source>
</reference>
<dbReference type="InterPro" id="IPR033583">
    <property type="entry name" value="BEND3"/>
</dbReference>
<dbReference type="GO" id="GO:0003677">
    <property type="term" value="F:DNA binding"/>
    <property type="evidence" value="ECO:0007669"/>
    <property type="project" value="InterPro"/>
</dbReference>
<reference evidence="2" key="2">
    <citation type="submission" date="2020-11" db="EMBL/GenBank/DDBJ databases">
        <authorList>
            <person name="McCartney M.A."/>
            <person name="Auch B."/>
            <person name="Kono T."/>
            <person name="Mallez S."/>
            <person name="Becker A."/>
            <person name="Gohl D.M."/>
            <person name="Silverstein K.A.T."/>
            <person name="Koren S."/>
            <person name="Bechman K.B."/>
            <person name="Herman A."/>
            <person name="Abrahante J.E."/>
            <person name="Garbe J."/>
        </authorList>
    </citation>
    <scope>NUCLEOTIDE SEQUENCE</scope>
    <source>
        <strain evidence="2">Duluth1</strain>
        <tissue evidence="2">Whole animal</tissue>
    </source>
</reference>
<dbReference type="InterPro" id="IPR018379">
    <property type="entry name" value="BEN_domain"/>
</dbReference>
<evidence type="ECO:0000259" key="1">
    <source>
        <dbReference type="PROSITE" id="PS51457"/>
    </source>
</evidence>
<protein>
    <recommendedName>
        <fullName evidence="1">BEN domain-containing protein</fullName>
    </recommendedName>
</protein>
<dbReference type="PANTHER" id="PTHR28665">
    <property type="entry name" value="BEN DOMAIN-CONTAINING PROTEIN 3"/>
    <property type="match status" value="1"/>
</dbReference>
<feature type="domain" description="BEN" evidence="1">
    <location>
        <begin position="57"/>
        <end position="173"/>
    </location>
</feature>
<dbReference type="Pfam" id="PF10523">
    <property type="entry name" value="BEN"/>
    <property type="match status" value="1"/>
</dbReference>
<dbReference type="AlphaFoldDB" id="A0A9D4QJB5"/>
<accession>A0A9D4QJB5</accession>
<keyword evidence="3" id="KW-1185">Reference proteome</keyword>
<dbReference type="EMBL" id="JAIWYP010000004">
    <property type="protein sequence ID" value="KAH3832755.1"/>
    <property type="molecule type" value="Genomic_DNA"/>
</dbReference>
<dbReference type="GO" id="GO:0000792">
    <property type="term" value="C:heterochromatin"/>
    <property type="evidence" value="ECO:0007669"/>
    <property type="project" value="InterPro"/>
</dbReference>
<dbReference type="Proteomes" id="UP000828390">
    <property type="component" value="Unassembled WGS sequence"/>
</dbReference>
<dbReference type="PROSITE" id="PS51457">
    <property type="entry name" value="BEN"/>
    <property type="match status" value="1"/>
</dbReference>
<name>A0A9D4QJB5_DREPO</name>
<evidence type="ECO:0000313" key="3">
    <source>
        <dbReference type="Proteomes" id="UP000828390"/>
    </source>
</evidence>
<organism evidence="2 3">
    <name type="scientific">Dreissena polymorpha</name>
    <name type="common">Zebra mussel</name>
    <name type="synonym">Mytilus polymorpha</name>
    <dbReference type="NCBI Taxonomy" id="45954"/>
    <lineage>
        <taxon>Eukaryota</taxon>
        <taxon>Metazoa</taxon>
        <taxon>Spiralia</taxon>
        <taxon>Lophotrochozoa</taxon>
        <taxon>Mollusca</taxon>
        <taxon>Bivalvia</taxon>
        <taxon>Autobranchia</taxon>
        <taxon>Heteroconchia</taxon>
        <taxon>Euheterodonta</taxon>
        <taxon>Imparidentia</taxon>
        <taxon>Neoheterodontei</taxon>
        <taxon>Myida</taxon>
        <taxon>Dreissenoidea</taxon>
        <taxon>Dreissenidae</taxon>
        <taxon>Dreissena</taxon>
    </lineage>
</organism>
<gene>
    <name evidence="2" type="ORF">DPMN_106050</name>
</gene>
<sequence length="182" mass="20078">MGLYNNAATSTAQPTVAQPTIVQPTVAQPIAAQATTAQHTYVQPTYVQPTYAQPTDSQPTYPPRPESEAIACHALLSDEEVKVIRQASHGPVNFAACLTKRLFPELFTAANVRLYYNYHGGGRDKKQALSPWRKSAIRTYVIRHFPSMSDEQNWGLEGVAKINELLPRPARAPAAMTNEIDM</sequence>
<dbReference type="GO" id="GO:0000183">
    <property type="term" value="P:rDNA heterochromatin formation"/>
    <property type="evidence" value="ECO:0007669"/>
    <property type="project" value="InterPro"/>
</dbReference>
<comment type="caution">
    <text evidence="2">The sequence shown here is derived from an EMBL/GenBank/DDBJ whole genome shotgun (WGS) entry which is preliminary data.</text>
</comment>
<evidence type="ECO:0000313" key="2">
    <source>
        <dbReference type="EMBL" id="KAH3832755.1"/>
    </source>
</evidence>